<proteinExistence type="inferred from homology"/>
<dbReference type="InterPro" id="IPR002876">
    <property type="entry name" value="Transcrip_reg_TACO1-like"/>
</dbReference>
<dbReference type="Gene3D" id="3.30.70.980">
    <property type="match status" value="2"/>
</dbReference>
<dbReference type="InterPro" id="IPR017856">
    <property type="entry name" value="Integrase-like_N"/>
</dbReference>
<dbReference type="Pfam" id="PF01709">
    <property type="entry name" value="Transcrip_reg"/>
    <property type="match status" value="1"/>
</dbReference>
<dbReference type="RefSeq" id="WP_027313948.1">
    <property type="nucleotide sequence ID" value="NZ_JBHLZN010000001.1"/>
</dbReference>
<name>A0ABV5Z9H5_9GAMM</name>
<reference evidence="7 8" key="1">
    <citation type="submission" date="2024-09" db="EMBL/GenBank/DDBJ databases">
        <authorList>
            <person name="Sun Q."/>
            <person name="Mori K."/>
        </authorList>
    </citation>
    <scope>NUCLEOTIDE SEQUENCE [LARGE SCALE GENOMIC DNA]</scope>
    <source>
        <strain evidence="7 8">ATCC 51285</strain>
    </source>
</reference>
<evidence type="ECO:0000313" key="7">
    <source>
        <dbReference type="EMBL" id="MFB9885903.1"/>
    </source>
</evidence>
<comment type="similarity">
    <text evidence="1 4">Belongs to the TACO1 family.</text>
</comment>
<keyword evidence="3 4" id="KW-0804">Transcription</keyword>
<dbReference type="InterPro" id="IPR026564">
    <property type="entry name" value="Transcrip_reg_TACO1-like_dom3"/>
</dbReference>
<dbReference type="EMBL" id="JBHLZN010000001">
    <property type="protein sequence ID" value="MFB9885903.1"/>
    <property type="molecule type" value="Genomic_DNA"/>
</dbReference>
<keyword evidence="4" id="KW-0963">Cytoplasm</keyword>
<dbReference type="InterPro" id="IPR049083">
    <property type="entry name" value="TACO1_YebC_N"/>
</dbReference>
<keyword evidence="4 7" id="KW-0238">DNA-binding</keyword>
<dbReference type="PANTHER" id="PTHR12532">
    <property type="entry name" value="TRANSLATIONAL ACTIVATOR OF CYTOCHROME C OXIDASE 1"/>
    <property type="match status" value="1"/>
</dbReference>
<evidence type="ECO:0000256" key="2">
    <source>
        <dbReference type="ARBA" id="ARBA00023015"/>
    </source>
</evidence>
<comment type="subcellular location">
    <subcellularLocation>
        <location evidence="4">Cytoplasm</location>
    </subcellularLocation>
</comment>
<dbReference type="Proteomes" id="UP001589628">
    <property type="component" value="Unassembled WGS sequence"/>
</dbReference>
<evidence type="ECO:0000256" key="4">
    <source>
        <dbReference type="HAMAP-Rule" id="MF_00693"/>
    </source>
</evidence>
<feature type="domain" description="TACO1/YebC-like second and third" evidence="5">
    <location>
        <begin position="78"/>
        <end position="230"/>
    </location>
</feature>
<accession>A0ABV5Z9H5</accession>
<dbReference type="SUPFAM" id="SSF75625">
    <property type="entry name" value="YebC-like"/>
    <property type="match status" value="1"/>
</dbReference>
<keyword evidence="2 4" id="KW-0805">Transcription regulation</keyword>
<dbReference type="NCBIfam" id="NF009044">
    <property type="entry name" value="PRK12378.1"/>
    <property type="match status" value="1"/>
</dbReference>
<dbReference type="Pfam" id="PF20772">
    <property type="entry name" value="TACO1_YebC_N"/>
    <property type="match status" value="1"/>
</dbReference>
<comment type="caution">
    <text evidence="7">The sequence shown here is derived from an EMBL/GenBank/DDBJ whole genome shotgun (WGS) entry which is preliminary data.</text>
</comment>
<dbReference type="PANTHER" id="PTHR12532:SF0">
    <property type="entry name" value="TRANSLATIONAL ACTIVATOR OF CYTOCHROME C OXIDASE 1"/>
    <property type="match status" value="1"/>
</dbReference>
<dbReference type="Gene3D" id="1.10.10.200">
    <property type="match status" value="1"/>
</dbReference>
<dbReference type="NCBIfam" id="TIGR01033">
    <property type="entry name" value="YebC/PmpR family DNA-binding transcriptional regulator"/>
    <property type="match status" value="1"/>
</dbReference>
<protein>
    <recommendedName>
        <fullName evidence="4">Probable transcriptional regulatory protein ACFFLH_05730</fullName>
    </recommendedName>
</protein>
<dbReference type="InterPro" id="IPR048300">
    <property type="entry name" value="TACO1_YebC-like_2nd/3rd_dom"/>
</dbReference>
<evidence type="ECO:0000313" key="8">
    <source>
        <dbReference type="Proteomes" id="UP001589628"/>
    </source>
</evidence>
<evidence type="ECO:0000259" key="6">
    <source>
        <dbReference type="Pfam" id="PF20772"/>
    </source>
</evidence>
<organism evidence="7 8">
    <name type="scientific">Balneatrix alpica</name>
    <dbReference type="NCBI Taxonomy" id="75684"/>
    <lineage>
        <taxon>Bacteria</taxon>
        <taxon>Pseudomonadati</taxon>
        <taxon>Pseudomonadota</taxon>
        <taxon>Gammaproteobacteria</taxon>
        <taxon>Oceanospirillales</taxon>
        <taxon>Balneatrichaceae</taxon>
        <taxon>Balneatrix</taxon>
    </lineage>
</organism>
<keyword evidence="8" id="KW-1185">Reference proteome</keyword>
<dbReference type="GO" id="GO:0003677">
    <property type="term" value="F:DNA binding"/>
    <property type="evidence" value="ECO:0007669"/>
    <property type="project" value="UniProtKB-KW"/>
</dbReference>
<evidence type="ECO:0000256" key="1">
    <source>
        <dbReference type="ARBA" id="ARBA00008724"/>
    </source>
</evidence>
<feature type="domain" description="TACO1/YebC-like N-terminal" evidence="6">
    <location>
        <begin position="6"/>
        <end position="70"/>
    </location>
</feature>
<sequence>MGAQWKAKGKSEAASARSKVFTKLVREITVAARGGADPDTNARLRMAIEQAKKASMPKDTLERAIKKGAGLLDDGSNYELVTYEGFAPHQVPVIVECLTDNKNRTASNIRVAFRAGQLGSSGSVAWSFDYLGMIEAIATQGTDNAEEAAIEAGAQDLEIGEGNEVLFLTDPTDMMAVASALPEFGYEVQSAKLGYKAKNPVKIDDETALAEVIAFLEKIDNDDDVQNVYVGLAE</sequence>
<evidence type="ECO:0000256" key="3">
    <source>
        <dbReference type="ARBA" id="ARBA00023163"/>
    </source>
</evidence>
<gene>
    <name evidence="7" type="ORF">ACFFLH_05730</name>
</gene>
<dbReference type="HAMAP" id="MF_00693">
    <property type="entry name" value="Transcrip_reg_TACO1"/>
    <property type="match status" value="1"/>
</dbReference>
<evidence type="ECO:0000259" key="5">
    <source>
        <dbReference type="Pfam" id="PF01709"/>
    </source>
</evidence>
<dbReference type="InterPro" id="IPR029072">
    <property type="entry name" value="YebC-like"/>
</dbReference>